<feature type="region of interest" description="Disordered" evidence="1">
    <location>
        <begin position="41"/>
        <end position="76"/>
    </location>
</feature>
<dbReference type="AlphaFoldDB" id="A0A8S1A1K9"/>
<accession>A0A8S1A1K9</accession>
<evidence type="ECO:0000313" key="4">
    <source>
        <dbReference type="Proteomes" id="UP000494106"/>
    </source>
</evidence>
<feature type="compositionally biased region" description="Polar residues" evidence="1">
    <location>
        <begin position="41"/>
        <end position="51"/>
    </location>
</feature>
<protein>
    <submittedName>
        <fullName evidence="2">Uncharacterized protein</fullName>
    </submittedName>
</protein>
<sequence>MTLFSCDVTVRAVGGTCALEERHFLSNNAFAGDNGVATCNERANQTTQEMRSLSNGSSSSTSSSSDSDSSDNTFIENSDDLSKIQYIPNCQLTAINSLY</sequence>
<dbReference type="EMBL" id="CADEBC010000511">
    <property type="protein sequence ID" value="CAB3241936.1"/>
    <property type="molecule type" value="Genomic_DNA"/>
</dbReference>
<reference evidence="2 4" key="1">
    <citation type="submission" date="2020-04" db="EMBL/GenBank/DDBJ databases">
        <authorList>
            <person name="Wallbank WR R."/>
            <person name="Pardo Diaz C."/>
            <person name="Kozak K."/>
            <person name="Martin S."/>
            <person name="Jiggins C."/>
            <person name="Moest M."/>
            <person name="Warren A I."/>
            <person name="Byers J.R.P. K."/>
            <person name="Montejo-Kovacevich G."/>
            <person name="Yen C E."/>
        </authorList>
    </citation>
    <scope>NUCLEOTIDE SEQUENCE [LARGE SCALE GENOMIC DNA]</scope>
</reference>
<gene>
    <name evidence="3" type="ORF">APLA_LOCUS17184</name>
    <name evidence="2" type="ORF">APLA_LOCUS8908</name>
</gene>
<evidence type="ECO:0000256" key="1">
    <source>
        <dbReference type="SAM" id="MobiDB-lite"/>
    </source>
</evidence>
<name>A0A8S1A1K9_ARCPL</name>
<dbReference type="Proteomes" id="UP000494106">
    <property type="component" value="Unassembled WGS sequence"/>
</dbReference>
<evidence type="ECO:0000313" key="2">
    <source>
        <dbReference type="EMBL" id="CAB3241936.1"/>
    </source>
</evidence>
<dbReference type="EMBL" id="CADEBC010000669">
    <property type="protein sequence ID" value="CAB3260024.1"/>
    <property type="molecule type" value="Genomic_DNA"/>
</dbReference>
<feature type="compositionally biased region" description="Low complexity" evidence="1">
    <location>
        <begin position="52"/>
        <end position="71"/>
    </location>
</feature>
<proteinExistence type="predicted"/>
<evidence type="ECO:0000313" key="3">
    <source>
        <dbReference type="EMBL" id="CAB3260024.1"/>
    </source>
</evidence>
<keyword evidence="4" id="KW-1185">Reference proteome</keyword>
<comment type="caution">
    <text evidence="2">The sequence shown here is derived from an EMBL/GenBank/DDBJ whole genome shotgun (WGS) entry which is preliminary data.</text>
</comment>
<organism evidence="2 4">
    <name type="scientific">Arctia plantaginis</name>
    <name type="common">Wood tiger moth</name>
    <name type="synonym">Phalaena plantaginis</name>
    <dbReference type="NCBI Taxonomy" id="874455"/>
    <lineage>
        <taxon>Eukaryota</taxon>
        <taxon>Metazoa</taxon>
        <taxon>Ecdysozoa</taxon>
        <taxon>Arthropoda</taxon>
        <taxon>Hexapoda</taxon>
        <taxon>Insecta</taxon>
        <taxon>Pterygota</taxon>
        <taxon>Neoptera</taxon>
        <taxon>Endopterygota</taxon>
        <taxon>Lepidoptera</taxon>
        <taxon>Glossata</taxon>
        <taxon>Ditrysia</taxon>
        <taxon>Noctuoidea</taxon>
        <taxon>Erebidae</taxon>
        <taxon>Arctiinae</taxon>
        <taxon>Arctia</taxon>
    </lineage>
</organism>